<name>A0A2S9KI18_9BURK</name>
<sequence length="494" mass="52434">MFSLTKQLMLGLRFPAKMGLTLAPIVLIAAWLAGQASAVVGAPLAWGCLGLGLTLSAYLGTCFHLSVLGGVKALRRHMINISMGELRNDIQAKGKDEFTRLMHELNNMQIGLRETVVLVQSSSSEVVQSSTEIAGGAQDLSSRVESAAAALEELAAALDESSSVTAHTAESVAKASELALNNAVVAQRGGQVMADVVSTMEHIQLSSSKINDIIGVIDGIAFQTNILALNAAVEAARAGEQGRGFAVVAGEVRSLAQRSATAAREIKDLINASVGEINHGVNVVRGAGNEMQEIVTNADHVRQLMEEVARAAREQSQGIAQIGMAIQGLDQSTQANAALVEETAAAASSQQAAAIRMAAMVDEFRLPGGVSSSSKVEGLDMDAFIDAHRQWKVKLREAIENRDKVDTETLKRDDCCALGQWIYGDGERRFGGRPSFVDLLSQHRDFHRVAGGVAEIINAQRFIDAEDALAPGTPFSNATRSVVHVLSTVKRMGF</sequence>
<dbReference type="PROSITE" id="PS50885">
    <property type="entry name" value="HAMP"/>
    <property type="match status" value="1"/>
</dbReference>
<organism evidence="8 9">
    <name type="scientific">Malikia spinosa</name>
    <dbReference type="NCBI Taxonomy" id="86180"/>
    <lineage>
        <taxon>Bacteria</taxon>
        <taxon>Pseudomonadati</taxon>
        <taxon>Pseudomonadota</taxon>
        <taxon>Betaproteobacteria</taxon>
        <taxon>Burkholderiales</taxon>
        <taxon>Comamonadaceae</taxon>
        <taxon>Malikia</taxon>
    </lineage>
</organism>
<evidence type="ECO:0000256" key="3">
    <source>
        <dbReference type="ARBA" id="ARBA00029447"/>
    </source>
</evidence>
<dbReference type="GO" id="GO:0004888">
    <property type="term" value="F:transmembrane signaling receptor activity"/>
    <property type="evidence" value="ECO:0007669"/>
    <property type="project" value="InterPro"/>
</dbReference>
<dbReference type="GO" id="GO:0007165">
    <property type="term" value="P:signal transduction"/>
    <property type="evidence" value="ECO:0007669"/>
    <property type="project" value="UniProtKB-KW"/>
</dbReference>
<dbReference type="InterPro" id="IPR004089">
    <property type="entry name" value="MCPsignal_dom"/>
</dbReference>
<protein>
    <recommendedName>
        <fullName evidence="10">Chemotaxis protein</fullName>
    </recommendedName>
</protein>
<dbReference type="GO" id="GO:0006935">
    <property type="term" value="P:chemotaxis"/>
    <property type="evidence" value="ECO:0007669"/>
    <property type="project" value="InterPro"/>
</dbReference>
<dbReference type="PANTHER" id="PTHR43531">
    <property type="entry name" value="PROTEIN ICFG"/>
    <property type="match status" value="1"/>
</dbReference>
<evidence type="ECO:0000256" key="5">
    <source>
        <dbReference type="SAM" id="Phobius"/>
    </source>
</evidence>
<dbReference type="PANTHER" id="PTHR43531:SF14">
    <property type="entry name" value="METHYL-ACCEPTING CHEMOTAXIS PROTEIN I-RELATED"/>
    <property type="match status" value="1"/>
</dbReference>
<keyword evidence="5" id="KW-0472">Membrane</keyword>
<evidence type="ECO:0000256" key="2">
    <source>
        <dbReference type="ARBA" id="ARBA00022481"/>
    </source>
</evidence>
<gene>
    <name evidence="8" type="ORF">C6P61_02865</name>
</gene>
<evidence type="ECO:0000256" key="1">
    <source>
        <dbReference type="ARBA" id="ARBA00004370"/>
    </source>
</evidence>
<feature type="domain" description="Methyl-accepting transducer" evidence="6">
    <location>
        <begin position="122"/>
        <end position="351"/>
    </location>
</feature>
<dbReference type="InterPro" id="IPR004090">
    <property type="entry name" value="Chemotax_Me-accpt_rcpt"/>
</dbReference>
<evidence type="ECO:0000259" key="7">
    <source>
        <dbReference type="PROSITE" id="PS50885"/>
    </source>
</evidence>
<dbReference type="EMBL" id="PVLR01000007">
    <property type="protein sequence ID" value="PRD70091.1"/>
    <property type="molecule type" value="Genomic_DNA"/>
</dbReference>
<dbReference type="OrthoDB" id="9151832at2"/>
<dbReference type="PRINTS" id="PR00260">
    <property type="entry name" value="CHEMTRNSDUCR"/>
</dbReference>
<evidence type="ECO:0000259" key="6">
    <source>
        <dbReference type="PROSITE" id="PS50111"/>
    </source>
</evidence>
<dbReference type="Pfam" id="PF13682">
    <property type="entry name" value="CZB"/>
    <property type="match status" value="1"/>
</dbReference>
<proteinExistence type="inferred from homology"/>
<dbReference type="Gene3D" id="1.20.120.30">
    <property type="entry name" value="Aspartate receptor, ligand-binding domain"/>
    <property type="match status" value="1"/>
</dbReference>
<evidence type="ECO:0008006" key="10">
    <source>
        <dbReference type="Google" id="ProtNLM"/>
    </source>
</evidence>
<evidence type="ECO:0000313" key="8">
    <source>
        <dbReference type="EMBL" id="PRD70091.1"/>
    </source>
</evidence>
<keyword evidence="5" id="KW-0812">Transmembrane</keyword>
<accession>A0A2S9KI18</accession>
<evidence type="ECO:0000256" key="4">
    <source>
        <dbReference type="PROSITE-ProRule" id="PRU00284"/>
    </source>
</evidence>
<dbReference type="InterPro" id="IPR003660">
    <property type="entry name" value="HAMP_dom"/>
</dbReference>
<dbReference type="SMART" id="SM00304">
    <property type="entry name" value="HAMP"/>
    <property type="match status" value="1"/>
</dbReference>
<reference evidence="8 9" key="1">
    <citation type="submission" date="2018-03" db="EMBL/GenBank/DDBJ databases">
        <title>Comparative genomics illustrates the genes involved in a hyperalkaliphilic mechanisms of Serpentinomonas isolated from highly-alkaline calcium-rich serpentinized springs.</title>
        <authorList>
            <person name="Suzuki S."/>
            <person name="Ishii S."/>
            <person name="Walworth N."/>
            <person name="Bird L."/>
            <person name="Kuenen J.G."/>
            <person name="Nealson K.H."/>
        </authorList>
    </citation>
    <scope>NUCLEOTIDE SEQUENCE [LARGE SCALE GENOMIC DNA]</scope>
    <source>
        <strain evidence="8 9">83</strain>
    </source>
</reference>
<comment type="similarity">
    <text evidence="3">Belongs to the methyl-accepting chemotaxis (MCP) protein family.</text>
</comment>
<comment type="caution">
    <text evidence="8">The sequence shown here is derived from an EMBL/GenBank/DDBJ whole genome shotgun (WGS) entry which is preliminary data.</text>
</comment>
<feature type="domain" description="HAMP" evidence="7">
    <location>
        <begin position="65"/>
        <end position="117"/>
    </location>
</feature>
<keyword evidence="5" id="KW-1133">Transmembrane helix</keyword>
<dbReference type="SUPFAM" id="SSF58104">
    <property type="entry name" value="Methyl-accepting chemotaxis protein (MCP) signaling domain"/>
    <property type="match status" value="1"/>
</dbReference>
<dbReference type="InterPro" id="IPR025991">
    <property type="entry name" value="Chemoreceptor_zinc-bind_dom"/>
</dbReference>
<dbReference type="CDD" id="cd11386">
    <property type="entry name" value="MCP_signal"/>
    <property type="match status" value="1"/>
</dbReference>
<comment type="subcellular location">
    <subcellularLocation>
        <location evidence="1">Membrane</location>
    </subcellularLocation>
</comment>
<feature type="transmembrane region" description="Helical" evidence="5">
    <location>
        <begin position="51"/>
        <end position="74"/>
    </location>
</feature>
<dbReference type="GO" id="GO:0005886">
    <property type="term" value="C:plasma membrane"/>
    <property type="evidence" value="ECO:0007669"/>
    <property type="project" value="TreeGrafter"/>
</dbReference>
<keyword evidence="4" id="KW-0807">Transducer</keyword>
<dbReference type="PROSITE" id="PS50111">
    <property type="entry name" value="CHEMOTAXIS_TRANSDUC_2"/>
    <property type="match status" value="1"/>
</dbReference>
<dbReference type="Gene3D" id="1.10.287.950">
    <property type="entry name" value="Methyl-accepting chemotaxis protein"/>
    <property type="match status" value="1"/>
</dbReference>
<dbReference type="SMART" id="SM00283">
    <property type="entry name" value="MA"/>
    <property type="match status" value="1"/>
</dbReference>
<keyword evidence="2" id="KW-0488">Methylation</keyword>
<dbReference type="Pfam" id="PF00672">
    <property type="entry name" value="HAMP"/>
    <property type="match status" value="1"/>
</dbReference>
<keyword evidence="9" id="KW-1185">Reference proteome</keyword>
<dbReference type="Proteomes" id="UP000238326">
    <property type="component" value="Unassembled WGS sequence"/>
</dbReference>
<dbReference type="InterPro" id="IPR051310">
    <property type="entry name" value="MCP_chemotaxis"/>
</dbReference>
<dbReference type="FunFam" id="1.10.287.950:FF:000001">
    <property type="entry name" value="Methyl-accepting chemotaxis sensory transducer"/>
    <property type="match status" value="1"/>
</dbReference>
<evidence type="ECO:0000313" key="9">
    <source>
        <dbReference type="Proteomes" id="UP000238326"/>
    </source>
</evidence>
<dbReference type="Pfam" id="PF00015">
    <property type="entry name" value="MCPsignal"/>
    <property type="match status" value="1"/>
</dbReference>
<dbReference type="AlphaFoldDB" id="A0A2S9KI18"/>